<accession>E8U9I3</accession>
<keyword evidence="4" id="KW-1185">Reference proteome</keyword>
<reference evidence="3 4" key="1">
    <citation type="journal article" date="2011" name="Stand. Genomic Sci.">
        <title>Complete genome sequence of Deinococcus maricopensis type strain (LB-34).</title>
        <authorList>
            <person name="Pukall R."/>
            <person name="Zeytun A."/>
            <person name="Lucas S."/>
            <person name="Lapidus A."/>
            <person name="Hammon N."/>
            <person name="Deshpande S."/>
            <person name="Nolan M."/>
            <person name="Cheng J.F."/>
            <person name="Pitluck S."/>
            <person name="Liolios K."/>
            <person name="Pagani I."/>
            <person name="Mikhailova N."/>
            <person name="Ivanova N."/>
            <person name="Mavromatis K."/>
            <person name="Pati A."/>
            <person name="Tapia R."/>
            <person name="Han C."/>
            <person name="Goodwin L."/>
            <person name="Chen A."/>
            <person name="Palaniappan K."/>
            <person name="Land M."/>
            <person name="Hauser L."/>
            <person name="Chang Y.J."/>
            <person name="Jeffries C.D."/>
            <person name="Brambilla E.M."/>
            <person name="Rohde M."/>
            <person name="Goker M."/>
            <person name="Detter J.C."/>
            <person name="Woyke T."/>
            <person name="Bristow J."/>
            <person name="Eisen J.A."/>
            <person name="Markowitz V."/>
            <person name="Hugenholtz P."/>
            <person name="Kyrpides N.C."/>
            <person name="Klenk H.P."/>
        </authorList>
    </citation>
    <scope>NUCLEOTIDE SEQUENCE [LARGE SCALE GENOMIC DNA]</scope>
    <source>
        <strain evidence="4">DSM 21211 / LMG 22137 / NRRL B-23946 / LB-34</strain>
    </source>
</reference>
<name>E8U9I3_DEIML</name>
<dbReference type="KEGG" id="dmr:Deima_2079"/>
<dbReference type="AlphaFoldDB" id="E8U9I3"/>
<keyword evidence="1" id="KW-0175">Coiled coil</keyword>
<organism evidence="3 4">
    <name type="scientific">Deinococcus maricopensis (strain DSM 21211 / LMG 22137 / NRRL B-23946 / LB-34)</name>
    <dbReference type="NCBI Taxonomy" id="709986"/>
    <lineage>
        <taxon>Bacteria</taxon>
        <taxon>Thermotogati</taxon>
        <taxon>Deinococcota</taxon>
        <taxon>Deinococci</taxon>
        <taxon>Deinococcales</taxon>
        <taxon>Deinococcaceae</taxon>
        <taxon>Deinococcus</taxon>
    </lineage>
</organism>
<feature type="transmembrane region" description="Helical" evidence="2">
    <location>
        <begin position="12"/>
        <end position="31"/>
    </location>
</feature>
<keyword evidence="2" id="KW-0472">Membrane</keyword>
<evidence type="ECO:0000256" key="1">
    <source>
        <dbReference type="SAM" id="Coils"/>
    </source>
</evidence>
<keyword evidence="2" id="KW-1133">Transmembrane helix</keyword>
<sequence length="114" mass="12921" precursor="true">MNTPTDTWRARALRYTLIYVLLACVLVGLRYQTRDVRPTLNTLNAERVSLQQQRAALELTVQGLTSEPRVRAWALQNGMTPFTRIDKTAAAFKALPVPAALVTHPTFEVITRWK</sequence>
<evidence type="ECO:0000313" key="4">
    <source>
        <dbReference type="Proteomes" id="UP000008635"/>
    </source>
</evidence>
<dbReference type="Proteomes" id="UP000008635">
    <property type="component" value="Chromosome"/>
</dbReference>
<reference evidence="4" key="2">
    <citation type="submission" date="2011-01" db="EMBL/GenBank/DDBJ databases">
        <title>The complete genome of Deinococcus maricopensis DSM 21211.</title>
        <authorList>
            <consortium name="US DOE Joint Genome Institute (JGI-PGF)"/>
            <person name="Lucas S."/>
            <person name="Copeland A."/>
            <person name="Lapidus A."/>
            <person name="Goodwin L."/>
            <person name="Pitluck S."/>
            <person name="Kyrpides N."/>
            <person name="Mavromatis K."/>
            <person name="Pagani I."/>
            <person name="Ivanova N."/>
            <person name="Ovchinnikova G."/>
            <person name="Zeytun A."/>
            <person name="Detter J.C."/>
            <person name="Han C."/>
            <person name="Land M."/>
            <person name="Hauser L."/>
            <person name="Markowitz V."/>
            <person name="Cheng J.-F."/>
            <person name="Hugenholtz P."/>
            <person name="Woyke T."/>
            <person name="Wu D."/>
            <person name="Pukall R."/>
            <person name="Gehrich-Schroeter G."/>
            <person name="Brambilla E."/>
            <person name="Klenk H.-P."/>
            <person name="Eisen J.A."/>
        </authorList>
    </citation>
    <scope>NUCLEOTIDE SEQUENCE [LARGE SCALE GENOMIC DNA]</scope>
    <source>
        <strain evidence="4">DSM 21211 / LMG 22137 / NRRL B-23946 / LB-34</strain>
    </source>
</reference>
<proteinExistence type="predicted"/>
<gene>
    <name evidence="3" type="ordered locus">Deima_2079</name>
</gene>
<evidence type="ECO:0000256" key="2">
    <source>
        <dbReference type="SAM" id="Phobius"/>
    </source>
</evidence>
<dbReference type="EMBL" id="CP002454">
    <property type="protein sequence ID" value="ADV67722.1"/>
    <property type="molecule type" value="Genomic_DNA"/>
</dbReference>
<keyword evidence="2" id="KW-0812">Transmembrane</keyword>
<dbReference type="STRING" id="709986.Deima_2079"/>
<dbReference type="HOGENOM" id="CLU_166674_0_0_0"/>
<feature type="coiled-coil region" evidence="1">
    <location>
        <begin position="40"/>
        <end position="67"/>
    </location>
</feature>
<dbReference type="OrthoDB" id="69325at2"/>
<protein>
    <recommendedName>
        <fullName evidence="5">Cell division protein FtsL</fullName>
    </recommendedName>
</protein>
<evidence type="ECO:0000313" key="3">
    <source>
        <dbReference type="EMBL" id="ADV67722.1"/>
    </source>
</evidence>
<dbReference type="RefSeq" id="WP_013557227.1">
    <property type="nucleotide sequence ID" value="NC_014958.1"/>
</dbReference>
<evidence type="ECO:0008006" key="5">
    <source>
        <dbReference type="Google" id="ProtNLM"/>
    </source>
</evidence>